<dbReference type="GO" id="GO:0016020">
    <property type="term" value="C:membrane"/>
    <property type="evidence" value="ECO:0007669"/>
    <property type="project" value="UniProtKB-SubCell"/>
</dbReference>
<comment type="catalytic activity">
    <reaction evidence="10">
        <text>a ubiquinone + NADH + 5 H(+)(in) = a ubiquinol + NAD(+) + 4 H(+)(out)</text>
        <dbReference type="Rhea" id="RHEA:29091"/>
        <dbReference type="Rhea" id="RHEA-COMP:9565"/>
        <dbReference type="Rhea" id="RHEA-COMP:9566"/>
        <dbReference type="ChEBI" id="CHEBI:15378"/>
        <dbReference type="ChEBI" id="CHEBI:16389"/>
        <dbReference type="ChEBI" id="CHEBI:17976"/>
        <dbReference type="ChEBI" id="CHEBI:57540"/>
        <dbReference type="ChEBI" id="CHEBI:57945"/>
        <dbReference type="EC" id="7.1.1.2"/>
    </reaction>
</comment>
<keyword evidence="4 11" id="KW-0812">Transmembrane</keyword>
<evidence type="ECO:0000256" key="3">
    <source>
        <dbReference type="ARBA" id="ARBA00016612"/>
    </source>
</evidence>
<keyword evidence="5" id="KW-1278">Translocase</keyword>
<feature type="transmembrane region" description="Helical" evidence="11">
    <location>
        <begin position="59"/>
        <end position="80"/>
    </location>
</feature>
<evidence type="ECO:0000256" key="10">
    <source>
        <dbReference type="ARBA" id="ARBA00049551"/>
    </source>
</evidence>
<organism evidence="12">
    <name type="scientific">Janus sp</name>
    <dbReference type="NCBI Taxonomy" id="3003420"/>
    <lineage>
        <taxon>Eukaryota</taxon>
        <taxon>Metazoa</taxon>
        <taxon>Ecdysozoa</taxon>
        <taxon>Arthropoda</taxon>
        <taxon>Hexapoda</taxon>
        <taxon>Insecta</taxon>
        <taxon>Pterygota</taxon>
        <taxon>Neoptera</taxon>
        <taxon>Endopterygota</taxon>
        <taxon>Hymenoptera</taxon>
        <taxon>Cephoidea</taxon>
        <taxon>Cephidae</taxon>
        <taxon>Janus</taxon>
    </lineage>
</organism>
<dbReference type="GO" id="GO:0008137">
    <property type="term" value="F:NADH dehydrogenase (ubiquinone) activity"/>
    <property type="evidence" value="ECO:0007669"/>
    <property type="project" value="UniProtKB-EC"/>
</dbReference>
<geneLocation type="mitochondrion" evidence="12"/>
<evidence type="ECO:0000313" key="12">
    <source>
        <dbReference type="EMBL" id="WAK83087.1"/>
    </source>
</evidence>
<evidence type="ECO:0000256" key="7">
    <source>
        <dbReference type="ARBA" id="ARBA00023027"/>
    </source>
</evidence>
<evidence type="ECO:0000256" key="5">
    <source>
        <dbReference type="ARBA" id="ARBA00022967"/>
    </source>
</evidence>
<dbReference type="Pfam" id="PF00420">
    <property type="entry name" value="Oxidored_q2"/>
    <property type="match status" value="1"/>
</dbReference>
<evidence type="ECO:0000256" key="2">
    <source>
        <dbReference type="ARBA" id="ARBA00010519"/>
    </source>
</evidence>
<proteinExistence type="inferred from homology"/>
<feature type="transmembrane region" description="Helical" evidence="11">
    <location>
        <begin position="6"/>
        <end position="22"/>
    </location>
</feature>
<keyword evidence="8 11" id="KW-0472">Membrane</keyword>
<evidence type="ECO:0000256" key="11">
    <source>
        <dbReference type="SAM" id="Phobius"/>
    </source>
</evidence>
<accession>A0A9E8Z1E2</accession>
<comment type="subcellular location">
    <subcellularLocation>
        <location evidence="1">Membrane</location>
        <topology evidence="1">Multi-pass membrane protein</topology>
    </subcellularLocation>
</comment>
<reference evidence="12" key="1">
    <citation type="submission" date="2021-12" db="EMBL/GenBank/DDBJ databases">
        <authorList>
            <person name="Niu G."/>
            <person name="Wei M."/>
        </authorList>
    </citation>
    <scope>NUCLEOTIDE SEQUENCE</scope>
</reference>
<gene>
    <name evidence="12" type="primary">ND4L</name>
</gene>
<name>A0A9E8Z1E2_9HYME</name>
<sequence>MNVYWGHFLLLGVTSLMVYIKFSKHLLFILLSLEFFVIIMFYIWFAYFNSMDSSQFMGLYYLIFSVCESVLGLSIMITIMRSEGSVYLQSFSVLKW</sequence>
<keyword evidence="12" id="KW-0496">Mitochondrion</keyword>
<evidence type="ECO:0000256" key="8">
    <source>
        <dbReference type="ARBA" id="ARBA00023136"/>
    </source>
</evidence>
<dbReference type="AlphaFoldDB" id="A0A9E8Z1E2"/>
<dbReference type="EMBL" id="OL757401">
    <property type="protein sequence ID" value="WAK83087.1"/>
    <property type="molecule type" value="Genomic_DNA"/>
</dbReference>
<evidence type="ECO:0000256" key="4">
    <source>
        <dbReference type="ARBA" id="ARBA00022692"/>
    </source>
</evidence>
<evidence type="ECO:0000256" key="6">
    <source>
        <dbReference type="ARBA" id="ARBA00022989"/>
    </source>
</evidence>
<dbReference type="InterPro" id="IPR039428">
    <property type="entry name" value="NUOK/Mnh_C1-like"/>
</dbReference>
<comment type="similarity">
    <text evidence="2">Belongs to the complex I subunit 4L family.</text>
</comment>
<protein>
    <recommendedName>
        <fullName evidence="3">NADH-ubiquinone oxidoreductase chain 4L</fullName>
    </recommendedName>
    <alternativeName>
        <fullName evidence="9">NADH dehydrogenase subunit 4L</fullName>
    </alternativeName>
</protein>
<evidence type="ECO:0000256" key="9">
    <source>
        <dbReference type="ARBA" id="ARBA00031586"/>
    </source>
</evidence>
<feature type="transmembrane region" description="Helical" evidence="11">
    <location>
        <begin position="27"/>
        <end position="47"/>
    </location>
</feature>
<keyword evidence="6 11" id="KW-1133">Transmembrane helix</keyword>
<keyword evidence="7" id="KW-0520">NAD</keyword>
<evidence type="ECO:0000256" key="1">
    <source>
        <dbReference type="ARBA" id="ARBA00004141"/>
    </source>
</evidence>
<dbReference type="Gene3D" id="1.10.287.3510">
    <property type="match status" value="1"/>
</dbReference>